<dbReference type="EC" id="2.3.1.39" evidence="4"/>
<keyword evidence="2 4" id="KW-0012">Acyltransferase</keyword>
<dbReference type="InterPro" id="IPR014043">
    <property type="entry name" value="Acyl_transferase_dom"/>
</dbReference>
<dbReference type="Proteomes" id="UP000297521">
    <property type="component" value="Unassembled WGS sequence"/>
</dbReference>
<dbReference type="PANTHER" id="PTHR42681:SF1">
    <property type="entry name" value="MALONYL-COA-ACYL CARRIER PROTEIN TRANSACYLASE, MITOCHONDRIAL"/>
    <property type="match status" value="1"/>
</dbReference>
<keyword evidence="1 4" id="KW-0808">Transferase</keyword>
<evidence type="ECO:0000313" key="8">
    <source>
        <dbReference type="EMBL" id="TGB12536.1"/>
    </source>
</evidence>
<dbReference type="SUPFAM" id="SSF55048">
    <property type="entry name" value="Probable ACP-binding domain of malonyl-CoA ACP transacylase"/>
    <property type="match status" value="1"/>
</dbReference>
<evidence type="ECO:0000256" key="5">
    <source>
        <dbReference type="PIRSR" id="PIRSR000446-1"/>
    </source>
</evidence>
<reference evidence="8" key="3">
    <citation type="submission" date="2019-04" db="EMBL/GenBank/DDBJ databases">
        <authorList>
            <person name="Bisanz J.E."/>
            <person name="Chagwedera N.D."/>
            <person name="Chawla A."/>
            <person name="Turnbaugh P.J."/>
        </authorList>
    </citation>
    <scope>NUCLEOTIDE SEQUENCE</scope>
    <source>
        <strain evidence="8">I8-5</strain>
    </source>
</reference>
<dbReference type="InterPro" id="IPR024925">
    <property type="entry name" value="Malonyl_CoA-ACP_transAc"/>
</dbReference>
<comment type="caution">
    <text evidence="7">The sequence shown here is derived from an EMBL/GenBank/DDBJ whole genome shotgun (WGS) entry which is preliminary data.</text>
</comment>
<evidence type="ECO:0000256" key="3">
    <source>
        <dbReference type="ARBA" id="ARBA00048462"/>
    </source>
</evidence>
<dbReference type="InterPro" id="IPR001227">
    <property type="entry name" value="Ac_transferase_dom_sf"/>
</dbReference>
<evidence type="ECO:0000256" key="4">
    <source>
        <dbReference type="PIRNR" id="PIRNR000446"/>
    </source>
</evidence>
<dbReference type="Proteomes" id="UP000027731">
    <property type="component" value="Unassembled WGS sequence"/>
</dbReference>
<accession>A0A073JM11</accession>
<reference evidence="7 9" key="1">
    <citation type="submission" date="2014-06" db="EMBL/GenBank/DDBJ databases">
        <title>Genetic determinant of reutericyclin biosynthesis of Lactobacillus reuteri.</title>
        <authorList>
            <person name="Lin X."/>
            <person name="Duar R."/>
            <person name="Walter J."/>
            <person name="Gaenzle M."/>
        </authorList>
    </citation>
    <scope>NUCLEOTIDE SEQUENCE [LARGE SCALE GENOMIC DNA]</scope>
    <source>
        <strain evidence="7 9">LTH2584</strain>
    </source>
</reference>
<feature type="active site" evidence="5">
    <location>
        <position position="201"/>
    </location>
</feature>
<evidence type="ECO:0000256" key="1">
    <source>
        <dbReference type="ARBA" id="ARBA00022679"/>
    </source>
</evidence>
<organism evidence="7 9">
    <name type="scientific">Limosilactobacillus reuteri</name>
    <name type="common">Lactobacillus reuteri</name>
    <dbReference type="NCBI Taxonomy" id="1598"/>
    <lineage>
        <taxon>Bacteria</taxon>
        <taxon>Bacillati</taxon>
        <taxon>Bacillota</taxon>
        <taxon>Bacilli</taxon>
        <taxon>Lactobacillales</taxon>
        <taxon>Lactobacillaceae</taxon>
        <taxon>Limosilactobacillus</taxon>
    </lineage>
</organism>
<dbReference type="GO" id="GO:0006633">
    <property type="term" value="P:fatty acid biosynthetic process"/>
    <property type="evidence" value="ECO:0007669"/>
    <property type="project" value="TreeGrafter"/>
</dbReference>
<evidence type="ECO:0000313" key="9">
    <source>
        <dbReference type="Proteomes" id="UP000027731"/>
    </source>
</evidence>
<evidence type="ECO:0000313" key="7">
    <source>
        <dbReference type="EMBL" id="KEK15398.1"/>
    </source>
</evidence>
<evidence type="ECO:0000259" key="6">
    <source>
        <dbReference type="SMART" id="SM00827"/>
    </source>
</evidence>
<name>A0A073JM11_LIMRT</name>
<dbReference type="Gene3D" id="3.40.366.10">
    <property type="entry name" value="Malonyl-Coenzyme A Acyl Carrier Protein, domain 2"/>
    <property type="match status" value="1"/>
</dbReference>
<dbReference type="InterPro" id="IPR016035">
    <property type="entry name" value="Acyl_Trfase/lysoPLipase"/>
</dbReference>
<dbReference type="RefSeq" id="WP_035168650.1">
    <property type="nucleotide sequence ID" value="NZ_JAJGTE010000056.1"/>
</dbReference>
<dbReference type="SMART" id="SM00827">
    <property type="entry name" value="PKS_AT"/>
    <property type="match status" value="1"/>
</dbReference>
<dbReference type="Gene3D" id="3.30.70.250">
    <property type="entry name" value="Malonyl-CoA ACP transacylase, ACP-binding"/>
    <property type="match status" value="1"/>
</dbReference>
<dbReference type="SUPFAM" id="SSF52151">
    <property type="entry name" value="FabD/lysophospholipase-like"/>
    <property type="match status" value="1"/>
</dbReference>
<evidence type="ECO:0000256" key="2">
    <source>
        <dbReference type="ARBA" id="ARBA00023315"/>
    </source>
</evidence>
<dbReference type="PANTHER" id="PTHR42681">
    <property type="entry name" value="MALONYL-COA-ACYL CARRIER PROTEIN TRANSACYLASE, MITOCHONDRIAL"/>
    <property type="match status" value="1"/>
</dbReference>
<comment type="similarity">
    <text evidence="4">Belongs to the fabD family.</text>
</comment>
<dbReference type="PATRIC" id="fig|1598.90.peg.682"/>
<dbReference type="Pfam" id="PF00698">
    <property type="entry name" value="Acyl_transf_1"/>
    <property type="match status" value="1"/>
</dbReference>
<dbReference type="GeneID" id="77190889"/>
<dbReference type="EMBL" id="SRKR01000002">
    <property type="protein sequence ID" value="TGB12536.1"/>
    <property type="molecule type" value="Genomic_DNA"/>
</dbReference>
<feature type="domain" description="Malonyl-CoA:ACP transacylase (MAT)" evidence="6">
    <location>
        <begin position="6"/>
        <end position="298"/>
    </location>
</feature>
<comment type="catalytic activity">
    <reaction evidence="3 4">
        <text>holo-[ACP] + malonyl-CoA = malonyl-[ACP] + CoA</text>
        <dbReference type="Rhea" id="RHEA:41792"/>
        <dbReference type="Rhea" id="RHEA-COMP:9623"/>
        <dbReference type="Rhea" id="RHEA-COMP:9685"/>
        <dbReference type="ChEBI" id="CHEBI:57287"/>
        <dbReference type="ChEBI" id="CHEBI:57384"/>
        <dbReference type="ChEBI" id="CHEBI:64479"/>
        <dbReference type="ChEBI" id="CHEBI:78449"/>
        <dbReference type="EC" id="2.3.1.39"/>
    </reaction>
</comment>
<feature type="active site" evidence="5">
    <location>
        <position position="90"/>
    </location>
</feature>
<reference evidence="8" key="2">
    <citation type="journal article" date="2019" name="Cell Metab.">
        <title>Nutrient sensing in CD11c cells alters the gut microbiome to regulate food intake and body mass.</title>
        <authorList>
            <person name="Chagwedera N.D."/>
            <person name="Ang Q.Y."/>
            <person name="Bisanz J.E."/>
            <person name="Leong Y.A."/>
            <person name="Ganeshan K."/>
            <person name="Cai J."/>
            <person name="Patterson A.D."/>
            <person name="Turnbaugh P.J."/>
            <person name="Chawla A."/>
        </authorList>
    </citation>
    <scope>NUCLEOTIDE SEQUENCE</scope>
    <source>
        <strain evidence="8">I8-5</strain>
    </source>
</reference>
<sequence>MYYGILFSGQGAQRSGMGVELMADSLFSRIVSWASDVCELDLLKIMKNEHNELNKTVYVQPAIVTVSYGIYRMLKRDLPQLPIKGMIGLSLGEYAALIASNALSFEEGIKLVADRARFMQQDADREISTLAAVLDPQLQEIKELITAQQENGQRVYIANYNSPRQIVVGGALTDLKATLKKMEEDKLAKRTILLKVNGAFHTPFFNGARQQMHNRLQTVDFHEPQIEVISNTTNSLFHCEDLPGILEKQLAIPTHFGANVKELVKHAKIDTTLEIGPGKTLSRFAHQVDQQLNTQHIENLADYEKFIKEQKDGTDR</sequence>
<proteinExistence type="inferred from homology"/>
<protein>
    <recommendedName>
        <fullName evidence="4">Malonyl CoA-acyl carrier protein transacylase</fullName>
        <ecNumber evidence="4">2.3.1.39</ecNumber>
    </recommendedName>
</protein>
<dbReference type="PIRSF" id="PIRSF000446">
    <property type="entry name" value="Mct"/>
    <property type="match status" value="1"/>
</dbReference>
<dbReference type="AlphaFoldDB" id="A0A073JM11"/>
<dbReference type="EMBL" id="JOSX01000013">
    <property type="protein sequence ID" value="KEK15398.1"/>
    <property type="molecule type" value="Genomic_DNA"/>
</dbReference>
<gene>
    <name evidence="8" type="ORF">E5F87_01690</name>
    <name evidence="7" type="ORF">LR3_06265</name>
</gene>
<dbReference type="InterPro" id="IPR050858">
    <property type="entry name" value="Mal-CoA-ACP_Trans/PKS_FabD"/>
</dbReference>
<dbReference type="GO" id="GO:0004314">
    <property type="term" value="F:[acyl-carrier-protein] S-malonyltransferase activity"/>
    <property type="evidence" value="ECO:0007669"/>
    <property type="project" value="UniProtKB-EC"/>
</dbReference>
<dbReference type="InterPro" id="IPR016036">
    <property type="entry name" value="Malonyl_transacylase_ACP-bd"/>
</dbReference>